<dbReference type="AlphaFoldDB" id="A0A1F4XHV4"/>
<name>A0A1F4XHV4_9BACT</name>
<dbReference type="InterPro" id="IPR006641">
    <property type="entry name" value="YqgF/RNaseH-like_dom"/>
</dbReference>
<evidence type="ECO:0000313" key="7">
    <source>
        <dbReference type="EMBL" id="OGC81311.1"/>
    </source>
</evidence>
<dbReference type="EMBL" id="MEWS01000043">
    <property type="protein sequence ID" value="OGC81311.1"/>
    <property type="molecule type" value="Genomic_DNA"/>
</dbReference>
<dbReference type="Proteomes" id="UP000177521">
    <property type="component" value="Unassembled WGS sequence"/>
</dbReference>
<organism evidence="7 8">
    <name type="scientific">Candidatus Abawacabacteria bacterium RIFCSPHIGHO2_01_FULL_46_8</name>
    <dbReference type="NCBI Taxonomy" id="1817815"/>
    <lineage>
        <taxon>Bacteria</taxon>
        <taxon>Candidatus Abawacaibacteriota</taxon>
    </lineage>
</organism>
<dbReference type="InterPro" id="IPR012337">
    <property type="entry name" value="RNaseH-like_sf"/>
</dbReference>
<dbReference type="SUPFAM" id="SSF53098">
    <property type="entry name" value="Ribonuclease H-like"/>
    <property type="match status" value="1"/>
</dbReference>
<comment type="function">
    <text evidence="5">Could be a nuclease involved in processing of the 5'-end of pre-16S rRNA.</text>
</comment>
<dbReference type="SMART" id="SM00732">
    <property type="entry name" value="YqgFc"/>
    <property type="match status" value="1"/>
</dbReference>
<dbReference type="PANTHER" id="PTHR33317">
    <property type="entry name" value="POLYNUCLEOTIDYL TRANSFERASE, RIBONUCLEASE H-LIKE SUPERFAMILY PROTEIN"/>
    <property type="match status" value="1"/>
</dbReference>
<dbReference type="GO" id="GO:0005829">
    <property type="term" value="C:cytosol"/>
    <property type="evidence" value="ECO:0007669"/>
    <property type="project" value="TreeGrafter"/>
</dbReference>
<protein>
    <recommendedName>
        <fullName evidence="5">Putative pre-16S rRNA nuclease</fullName>
        <ecNumber evidence="5">3.1.-.-</ecNumber>
    </recommendedName>
</protein>
<comment type="subcellular location">
    <subcellularLocation>
        <location evidence="5">Cytoplasm</location>
    </subcellularLocation>
</comment>
<accession>A0A1F4XHV4</accession>
<keyword evidence="3 5" id="KW-0540">Nuclease</keyword>
<dbReference type="CDD" id="cd16964">
    <property type="entry name" value="YqgF"/>
    <property type="match status" value="1"/>
</dbReference>
<dbReference type="EC" id="3.1.-.-" evidence="5"/>
<evidence type="ECO:0000259" key="6">
    <source>
        <dbReference type="SMART" id="SM00732"/>
    </source>
</evidence>
<keyword evidence="4 5" id="KW-0378">Hydrolase</keyword>
<evidence type="ECO:0000256" key="5">
    <source>
        <dbReference type="HAMAP-Rule" id="MF_00651"/>
    </source>
</evidence>
<keyword evidence="2 5" id="KW-0690">Ribosome biogenesis</keyword>
<reference evidence="7 8" key="1">
    <citation type="journal article" date="2016" name="Nat. Commun.">
        <title>Thousands of microbial genomes shed light on interconnected biogeochemical processes in an aquifer system.</title>
        <authorList>
            <person name="Anantharaman K."/>
            <person name="Brown C.T."/>
            <person name="Hug L.A."/>
            <person name="Sharon I."/>
            <person name="Castelle C.J."/>
            <person name="Probst A.J."/>
            <person name="Thomas B.C."/>
            <person name="Singh A."/>
            <person name="Wilkins M.J."/>
            <person name="Karaoz U."/>
            <person name="Brodie E.L."/>
            <person name="Williams K.H."/>
            <person name="Hubbard S.S."/>
            <person name="Banfield J.F."/>
        </authorList>
    </citation>
    <scope>NUCLEOTIDE SEQUENCE [LARGE SCALE GENOMIC DNA]</scope>
</reference>
<evidence type="ECO:0000256" key="1">
    <source>
        <dbReference type="ARBA" id="ARBA00022490"/>
    </source>
</evidence>
<proteinExistence type="inferred from homology"/>
<evidence type="ECO:0000256" key="4">
    <source>
        <dbReference type="ARBA" id="ARBA00022801"/>
    </source>
</evidence>
<keyword evidence="1 5" id="KW-0963">Cytoplasm</keyword>
<dbReference type="GO" id="GO:0016788">
    <property type="term" value="F:hydrolase activity, acting on ester bonds"/>
    <property type="evidence" value="ECO:0007669"/>
    <property type="project" value="UniProtKB-UniRule"/>
</dbReference>
<evidence type="ECO:0000256" key="3">
    <source>
        <dbReference type="ARBA" id="ARBA00022722"/>
    </source>
</evidence>
<dbReference type="HAMAP" id="MF_00651">
    <property type="entry name" value="Nuclease_YqgF"/>
    <property type="match status" value="1"/>
</dbReference>
<sequence length="136" mass="15145">MASGRLLALDVGESKVGIAYSDELGKIAFPGQRLSRTAKDFWQQLSKICQDLKVVKIVIGWPLTLAGKEAEQVTRVRIFRDQLAEKINLPTAIWDERFTSKQARDLVKGLSARQKPDEDSLAAYLILQAYLASLPS</sequence>
<feature type="domain" description="YqgF/RNase H-like" evidence="6">
    <location>
        <begin position="4"/>
        <end position="103"/>
    </location>
</feature>
<dbReference type="InterPro" id="IPR005227">
    <property type="entry name" value="YqgF"/>
</dbReference>
<dbReference type="NCBIfam" id="TIGR00250">
    <property type="entry name" value="RNAse_H_YqgF"/>
    <property type="match status" value="1"/>
</dbReference>
<comment type="similarity">
    <text evidence="5">Belongs to the YqgF HJR family.</text>
</comment>
<dbReference type="InterPro" id="IPR037027">
    <property type="entry name" value="YqgF/RNaseH-like_dom_sf"/>
</dbReference>
<dbReference type="Pfam" id="PF03652">
    <property type="entry name" value="RuvX"/>
    <property type="match status" value="1"/>
</dbReference>
<dbReference type="Gene3D" id="3.30.420.140">
    <property type="entry name" value="YqgF/RNase H-like domain"/>
    <property type="match status" value="1"/>
</dbReference>
<comment type="caution">
    <text evidence="7">The sequence shown here is derived from an EMBL/GenBank/DDBJ whole genome shotgun (WGS) entry which is preliminary data.</text>
</comment>
<evidence type="ECO:0000256" key="2">
    <source>
        <dbReference type="ARBA" id="ARBA00022517"/>
    </source>
</evidence>
<dbReference type="PANTHER" id="PTHR33317:SF4">
    <property type="entry name" value="POLYNUCLEOTIDYL TRANSFERASE, RIBONUCLEASE H-LIKE SUPERFAMILY PROTEIN"/>
    <property type="match status" value="1"/>
</dbReference>
<evidence type="ECO:0000313" key="8">
    <source>
        <dbReference type="Proteomes" id="UP000177521"/>
    </source>
</evidence>
<dbReference type="GO" id="GO:0000967">
    <property type="term" value="P:rRNA 5'-end processing"/>
    <property type="evidence" value="ECO:0007669"/>
    <property type="project" value="UniProtKB-UniRule"/>
</dbReference>
<gene>
    <name evidence="7" type="ORF">A2788_01610</name>
</gene>
<dbReference type="GO" id="GO:0004518">
    <property type="term" value="F:nuclease activity"/>
    <property type="evidence" value="ECO:0007669"/>
    <property type="project" value="UniProtKB-KW"/>
</dbReference>